<gene>
    <name evidence="4" type="ORF">ABE541_25300</name>
</gene>
<organism evidence="4 5">
    <name type="scientific">Sphingobacterium kitahiroshimense</name>
    <dbReference type="NCBI Taxonomy" id="470446"/>
    <lineage>
        <taxon>Bacteria</taxon>
        <taxon>Pseudomonadati</taxon>
        <taxon>Bacteroidota</taxon>
        <taxon>Sphingobacteriia</taxon>
        <taxon>Sphingobacteriales</taxon>
        <taxon>Sphingobacteriaceae</taxon>
        <taxon>Sphingobacterium</taxon>
    </lineage>
</organism>
<dbReference type="Gene3D" id="2.170.130.10">
    <property type="entry name" value="TonB-dependent receptor, plug domain"/>
    <property type="match status" value="1"/>
</dbReference>
<keyword evidence="1" id="KW-0813">Transport</keyword>
<comment type="caution">
    <text evidence="4">The sequence shown here is derived from an EMBL/GenBank/DDBJ whole genome shotgun (WGS) entry which is preliminary data.</text>
</comment>
<reference evidence="4 5" key="1">
    <citation type="submission" date="2024-04" db="EMBL/GenBank/DDBJ databases">
        <title>WGS of bacteria from Torrens River.</title>
        <authorList>
            <person name="Wyrsch E.R."/>
            <person name="Drigo B."/>
        </authorList>
    </citation>
    <scope>NUCLEOTIDE SEQUENCE [LARGE SCALE GENOMIC DNA]</scope>
    <source>
        <strain evidence="4 5">TWI391</strain>
    </source>
</reference>
<evidence type="ECO:0000256" key="1">
    <source>
        <dbReference type="PROSITE-ProRule" id="PRU01360"/>
    </source>
</evidence>
<keyword evidence="1" id="KW-0998">Cell outer membrane</keyword>
<feature type="chain" id="PRO_5046788547" evidence="2">
    <location>
        <begin position="18"/>
        <end position="1108"/>
    </location>
</feature>
<dbReference type="Proteomes" id="UP001409291">
    <property type="component" value="Unassembled WGS sequence"/>
</dbReference>
<evidence type="ECO:0000313" key="5">
    <source>
        <dbReference type="Proteomes" id="UP001409291"/>
    </source>
</evidence>
<protein>
    <submittedName>
        <fullName evidence="4">SusC/RagA family TonB-linked outer membrane protein</fullName>
    </submittedName>
</protein>
<keyword evidence="1" id="KW-0812">Transmembrane</keyword>
<evidence type="ECO:0000256" key="2">
    <source>
        <dbReference type="SAM" id="SignalP"/>
    </source>
</evidence>
<sequence length="1108" mass="123222">MKLTVVISLLCSFSVYAKGYSQSINLHLKNADMKTVLKEIKKQAGYDIFYNVELIESLSKKDVYLKDVNVKQALESLTEDYGLDFNIEDRMIIIFPRKESVAIQTVVKGKVVSVDGEILQGVSIIEKGTTNGTTTDQNGNFSLRMIKSGGILIVKTLGFVAEEIVSSDSFLTVTMVHDVSQLDEVVVQAYGTTTKRKTTSSIATLDMSNVSSLPVQSINDGIAGRLPGVIVTASSGAPGAKSSISIRGGLTPLYVIDDVIRSSNDFSNLNPNDIEDLSILKDAAATALYGVSAANGVVVVRTKKGKEGKMSVSYSYNHIFSQPTLFPKRVSSYERASTINRLYMEETGNRYISEEDLEKYRTGSDPLNFPNTDWQNLTMKNFASEKRHDLSVTSGTKLLKYYAGVSYYDQGSILKTDKNYNKRITYRLNTTSTFEKLNLTATTGFDGYIENNSVPAQGNVGFDDPNAAYSAIYSHIQNTPTNALAMNEFGLPSTHPDNPYRELDPKSGYNKGKAKVINVNLGLEYAAHFLDGLKFKFNGTYNTYYNTRKMWSYLAPGYMIGSKAPVNANAPSLTVGQGEGGMLTLQGYVLYKKQFGDHEIDFTGVYEQQQSDNSNVRGSRVNYQIIYDQMVAGPATDQSVSASEGEESRAAFLGRLMYGFKSRYSVEISFRRDGDYLFPPKSQWGSFYAVSGNYILSDEPFMQSLKEDHIIDFLKLRGSFGVLGDKKDFSSGNNISAFQYVSAYSINPTAWVINGNLVQGTSEPANLPNSTYSWQKINSRNIALEFGTLNNKLNGSFDFYYTQRTGFVVGDPRFSQTLGIGLPRINFEDAEYRTEGYDFNINWNDKIQDFSYKVGFNFTYSNSLWARTPDESEANLKNPYTRRSGIPGSFYGTGYQNLGFYTNNSDLLLGAHIAGAGFAAGDLQYNDANGDGQINSDDYRRIGSSTFPRTNYGVTVDLGYKGFSLSTVIQGAGSRDRNLGPVLQGDIDIVSRFPYAFQADYWRPDNTDPLLPRAVTAASVNSRNNLQNSDFYLLQSRYVRLKYIQLGYDFKQSLFKNIPFQQLKMFLSGTNLLTFSNSKKFFIDPESDTSNYQYPIQRTIAIGINATF</sequence>
<dbReference type="InterPro" id="IPR023996">
    <property type="entry name" value="TonB-dep_OMP_SusC/RagA"/>
</dbReference>
<keyword evidence="5" id="KW-1185">Reference proteome</keyword>
<feature type="signal peptide" evidence="2">
    <location>
        <begin position="1"/>
        <end position="17"/>
    </location>
</feature>
<dbReference type="InterPro" id="IPR037066">
    <property type="entry name" value="Plug_dom_sf"/>
</dbReference>
<dbReference type="InterPro" id="IPR039426">
    <property type="entry name" value="TonB-dep_rcpt-like"/>
</dbReference>
<dbReference type="SUPFAM" id="SSF49464">
    <property type="entry name" value="Carboxypeptidase regulatory domain-like"/>
    <property type="match status" value="1"/>
</dbReference>
<comment type="subcellular location">
    <subcellularLocation>
        <location evidence="1">Cell outer membrane</location>
        <topology evidence="1">Multi-pass membrane protein</topology>
    </subcellularLocation>
</comment>
<name>A0ABV0C4N2_9SPHI</name>
<comment type="similarity">
    <text evidence="1">Belongs to the TonB-dependent receptor family.</text>
</comment>
<dbReference type="Gene3D" id="3.30.1370.130">
    <property type="match status" value="1"/>
</dbReference>
<dbReference type="NCBIfam" id="TIGR04057">
    <property type="entry name" value="SusC_RagA_signa"/>
    <property type="match status" value="1"/>
</dbReference>
<dbReference type="Pfam" id="PF13715">
    <property type="entry name" value="CarbopepD_reg_2"/>
    <property type="match status" value="1"/>
</dbReference>
<dbReference type="EMBL" id="JBDJNQ010000021">
    <property type="protein sequence ID" value="MEN5380602.1"/>
    <property type="molecule type" value="Genomic_DNA"/>
</dbReference>
<proteinExistence type="inferred from homology"/>
<keyword evidence="1" id="KW-0472">Membrane</keyword>
<dbReference type="InterPro" id="IPR018247">
    <property type="entry name" value="EF_Hand_1_Ca_BS"/>
</dbReference>
<dbReference type="NCBIfam" id="TIGR04056">
    <property type="entry name" value="OMP_RagA_SusC"/>
    <property type="match status" value="1"/>
</dbReference>
<dbReference type="Pfam" id="PF07715">
    <property type="entry name" value="Plug"/>
    <property type="match status" value="1"/>
</dbReference>
<evidence type="ECO:0000259" key="3">
    <source>
        <dbReference type="Pfam" id="PF07715"/>
    </source>
</evidence>
<dbReference type="PROSITE" id="PS52016">
    <property type="entry name" value="TONB_DEPENDENT_REC_3"/>
    <property type="match status" value="1"/>
</dbReference>
<dbReference type="RefSeq" id="WP_346583480.1">
    <property type="nucleotide sequence ID" value="NZ_JBDJNQ010000021.1"/>
</dbReference>
<dbReference type="InterPro" id="IPR023997">
    <property type="entry name" value="TonB-dep_OMP_SusC/RagA_CS"/>
</dbReference>
<dbReference type="InterPro" id="IPR012910">
    <property type="entry name" value="Plug_dom"/>
</dbReference>
<dbReference type="SUPFAM" id="SSF56935">
    <property type="entry name" value="Porins"/>
    <property type="match status" value="1"/>
</dbReference>
<accession>A0ABV0C4N2</accession>
<feature type="domain" description="TonB-dependent receptor plug" evidence="3">
    <location>
        <begin position="195"/>
        <end position="297"/>
    </location>
</feature>
<keyword evidence="1" id="KW-1134">Transmembrane beta strand</keyword>
<evidence type="ECO:0000313" key="4">
    <source>
        <dbReference type="EMBL" id="MEN5380602.1"/>
    </source>
</evidence>
<dbReference type="PROSITE" id="PS00018">
    <property type="entry name" value="EF_HAND_1"/>
    <property type="match status" value="1"/>
</dbReference>
<dbReference type="InterPro" id="IPR008969">
    <property type="entry name" value="CarboxyPept-like_regulatory"/>
</dbReference>
<keyword evidence="2" id="KW-0732">Signal</keyword>